<comment type="caution">
    <text evidence="2">The sequence shown here is derived from an EMBL/GenBank/DDBJ whole genome shotgun (WGS) entry which is preliminary data.</text>
</comment>
<feature type="chain" id="PRO_5022785580" evidence="1">
    <location>
        <begin position="24"/>
        <end position="134"/>
    </location>
</feature>
<name>A0A5D4SX25_9BACI</name>
<evidence type="ECO:0000313" key="3">
    <source>
        <dbReference type="Proteomes" id="UP000322524"/>
    </source>
</evidence>
<organism evidence="2 3">
    <name type="scientific">Sutcliffiella horikoshii</name>
    <dbReference type="NCBI Taxonomy" id="79883"/>
    <lineage>
        <taxon>Bacteria</taxon>
        <taxon>Bacillati</taxon>
        <taxon>Bacillota</taxon>
        <taxon>Bacilli</taxon>
        <taxon>Bacillales</taxon>
        <taxon>Bacillaceae</taxon>
        <taxon>Sutcliffiella</taxon>
    </lineage>
</organism>
<reference evidence="2 3" key="1">
    <citation type="submission" date="2019-08" db="EMBL/GenBank/DDBJ databases">
        <title>Bacillus genomes from the desert of Cuatro Cienegas, Coahuila.</title>
        <authorList>
            <person name="Olmedo-Alvarez G."/>
        </authorList>
    </citation>
    <scope>NUCLEOTIDE SEQUENCE [LARGE SCALE GENOMIC DNA]</scope>
    <source>
        <strain evidence="2 3">CH28_1T</strain>
    </source>
</reference>
<dbReference type="OrthoDB" id="2334862at2"/>
<proteinExistence type="predicted"/>
<keyword evidence="1" id="KW-0732">Signal</keyword>
<dbReference type="Pfam" id="PF10916">
    <property type="entry name" value="DUF2712"/>
    <property type="match status" value="1"/>
</dbReference>
<evidence type="ECO:0000313" key="2">
    <source>
        <dbReference type="EMBL" id="TYS67940.1"/>
    </source>
</evidence>
<protein>
    <submittedName>
        <fullName evidence="2">DUF2712 domain-containing protein</fullName>
    </submittedName>
</protein>
<evidence type="ECO:0000256" key="1">
    <source>
        <dbReference type="SAM" id="SignalP"/>
    </source>
</evidence>
<dbReference type="EMBL" id="VTEV01000005">
    <property type="protein sequence ID" value="TYS67940.1"/>
    <property type="molecule type" value="Genomic_DNA"/>
</dbReference>
<dbReference type="InterPro" id="IPR020208">
    <property type="entry name" value="DUF2712"/>
</dbReference>
<dbReference type="AlphaFoldDB" id="A0A5D4SX25"/>
<dbReference type="Proteomes" id="UP000322524">
    <property type="component" value="Unassembled WGS sequence"/>
</dbReference>
<gene>
    <name evidence="2" type="ORF">FZC76_14230</name>
</gene>
<sequence length="134" mass="14847">MKNLAFASVIGVTSILITAPAFAANDNIFYSFEIKPYHGNGYTEERYRQTTNVNNKWKVDLQASGEGKGTITTFWLDKNLTVVSNLYDVKQGSGAQYYSAYHTASQVYVGLGAENNNYSANSYTVSGVWDEETN</sequence>
<accession>A0A5D4SX25</accession>
<feature type="signal peptide" evidence="1">
    <location>
        <begin position="1"/>
        <end position="23"/>
    </location>
</feature>